<dbReference type="Pfam" id="PF14833">
    <property type="entry name" value="NAD_binding_11"/>
    <property type="match status" value="1"/>
</dbReference>
<dbReference type="Gene3D" id="3.40.50.720">
    <property type="entry name" value="NAD(P)-binding Rossmann-like Domain"/>
    <property type="match status" value="1"/>
</dbReference>
<dbReference type="InterPro" id="IPR006115">
    <property type="entry name" value="6PGDH_NADP-bd"/>
</dbReference>
<evidence type="ECO:0000256" key="2">
    <source>
        <dbReference type="ARBA" id="ARBA00023027"/>
    </source>
</evidence>
<gene>
    <name evidence="5" type="ORF">ILT43_12800</name>
</gene>
<accession>A0ABS2D8J8</accession>
<name>A0ABS2D8J8_9SPHN</name>
<feature type="domain" description="6-phosphogluconate dehydrogenase NADP-binding" evidence="3">
    <location>
        <begin position="4"/>
        <end position="159"/>
    </location>
</feature>
<dbReference type="Pfam" id="PF03446">
    <property type="entry name" value="NAD_binding_2"/>
    <property type="match status" value="1"/>
</dbReference>
<evidence type="ECO:0000313" key="5">
    <source>
        <dbReference type="EMBL" id="MBM6577254.1"/>
    </source>
</evidence>
<dbReference type="PANTHER" id="PTHR43060">
    <property type="entry name" value="3-HYDROXYISOBUTYRATE DEHYDROGENASE-LIKE 1, MITOCHONDRIAL-RELATED"/>
    <property type="match status" value="1"/>
</dbReference>
<evidence type="ECO:0000313" key="6">
    <source>
        <dbReference type="Proteomes" id="UP000763641"/>
    </source>
</evidence>
<evidence type="ECO:0000256" key="1">
    <source>
        <dbReference type="ARBA" id="ARBA00023002"/>
    </source>
</evidence>
<dbReference type="InterPro" id="IPR008927">
    <property type="entry name" value="6-PGluconate_DH-like_C_sf"/>
</dbReference>
<feature type="domain" description="3-hydroxyisobutyrate dehydrogenase-like NAD-binding" evidence="4">
    <location>
        <begin position="165"/>
        <end position="284"/>
    </location>
</feature>
<reference evidence="5 6" key="1">
    <citation type="submission" date="2020-12" db="EMBL/GenBank/DDBJ databases">
        <title>Sphingomonas sp.</title>
        <authorList>
            <person name="Kim M.K."/>
        </authorList>
    </citation>
    <scope>NUCLEOTIDE SEQUENCE [LARGE SCALE GENOMIC DNA]</scope>
    <source>
        <strain evidence="5 6">BT552</strain>
    </source>
</reference>
<comment type="caution">
    <text evidence="5">The sequence shown here is derived from an EMBL/GenBank/DDBJ whole genome shotgun (WGS) entry which is preliminary data.</text>
</comment>
<dbReference type="SUPFAM" id="SSF48179">
    <property type="entry name" value="6-phosphogluconate dehydrogenase C-terminal domain-like"/>
    <property type="match status" value="1"/>
</dbReference>
<proteinExistence type="predicted"/>
<dbReference type="PANTHER" id="PTHR43060:SF15">
    <property type="entry name" value="3-HYDROXYISOBUTYRATE DEHYDROGENASE-LIKE 1, MITOCHONDRIAL-RELATED"/>
    <property type="match status" value="1"/>
</dbReference>
<dbReference type="Gene3D" id="1.10.1040.10">
    <property type="entry name" value="N-(1-d-carboxylethyl)-l-norvaline Dehydrogenase, domain 2"/>
    <property type="match status" value="1"/>
</dbReference>
<keyword evidence="2" id="KW-0520">NAD</keyword>
<keyword evidence="6" id="KW-1185">Reference proteome</keyword>
<organism evidence="5 6">
    <name type="scientific">Sphingomonas longa</name>
    <dbReference type="NCBI Taxonomy" id="2778730"/>
    <lineage>
        <taxon>Bacteria</taxon>
        <taxon>Pseudomonadati</taxon>
        <taxon>Pseudomonadota</taxon>
        <taxon>Alphaproteobacteria</taxon>
        <taxon>Sphingomonadales</taxon>
        <taxon>Sphingomonadaceae</taxon>
        <taxon>Sphingomonas</taxon>
    </lineage>
</organism>
<dbReference type="InterPro" id="IPR013328">
    <property type="entry name" value="6PGD_dom2"/>
</dbReference>
<dbReference type="Proteomes" id="UP000763641">
    <property type="component" value="Unassembled WGS sequence"/>
</dbReference>
<dbReference type="InterPro" id="IPR015815">
    <property type="entry name" value="HIBADH-related"/>
</dbReference>
<dbReference type="PIRSF" id="PIRSF000103">
    <property type="entry name" value="HIBADH"/>
    <property type="match status" value="1"/>
</dbReference>
<dbReference type="RefSeq" id="WP_204199348.1">
    <property type="nucleotide sequence ID" value="NZ_JAFEMC010000003.1"/>
</dbReference>
<evidence type="ECO:0000259" key="3">
    <source>
        <dbReference type="Pfam" id="PF03446"/>
    </source>
</evidence>
<dbReference type="InterPro" id="IPR036291">
    <property type="entry name" value="NAD(P)-bd_dom_sf"/>
</dbReference>
<evidence type="ECO:0000259" key="4">
    <source>
        <dbReference type="Pfam" id="PF14833"/>
    </source>
</evidence>
<sequence>MTNVTVLGMGIMGAGMAQRLLDKGLAVTVWNRNPARSAPLGEAGARIAATAAEAVEGADTVVAMLAEDDASRAVWLGEGGALAAMKAGAVAIECSTLTAEWTRTLAGEAQARGVRFLDAPVTGSRVQAATGALRFFVGGDAATLDRAQPVLDVLGTESALLGPNGSGATLKLINNFLCGVQVASLAEAMGAIERSGLDADTAVRLLNAGAPASPMVKTMSARMLAREYDPHFYVPLMAKDLGYAGQTLAGLGITSDLAAAARERFLTAEREGFGERDISAVVEPLRGGSGS</sequence>
<protein>
    <submittedName>
        <fullName evidence="5">NAD(P)-dependent oxidoreductase</fullName>
    </submittedName>
</protein>
<keyword evidence="1" id="KW-0560">Oxidoreductase</keyword>
<dbReference type="EMBL" id="JAFEMC010000003">
    <property type="protein sequence ID" value="MBM6577254.1"/>
    <property type="molecule type" value="Genomic_DNA"/>
</dbReference>
<dbReference type="SUPFAM" id="SSF51735">
    <property type="entry name" value="NAD(P)-binding Rossmann-fold domains"/>
    <property type="match status" value="1"/>
</dbReference>
<dbReference type="InterPro" id="IPR029154">
    <property type="entry name" value="HIBADH-like_NADP-bd"/>
</dbReference>